<feature type="domain" description="CBM-cenC" evidence="3">
    <location>
        <begin position="400"/>
        <end position="505"/>
    </location>
</feature>
<name>A0A328KNW9_9LACT</name>
<evidence type="ECO:0000259" key="3">
    <source>
        <dbReference type="Pfam" id="PF02018"/>
    </source>
</evidence>
<proteinExistence type="predicted"/>
<evidence type="ECO:0000313" key="4">
    <source>
        <dbReference type="EMBL" id="RAN62439.1"/>
    </source>
</evidence>
<gene>
    <name evidence="4" type="ORF">B8A44_07780</name>
</gene>
<dbReference type="GO" id="GO:0045098">
    <property type="term" value="C:type III intermediate filament"/>
    <property type="evidence" value="ECO:0007669"/>
    <property type="project" value="TreeGrafter"/>
</dbReference>
<evidence type="ECO:0000313" key="5">
    <source>
        <dbReference type="Proteomes" id="UP000249099"/>
    </source>
</evidence>
<dbReference type="PANTHER" id="PTHR34707">
    <property type="entry name" value="VIMENTIN-TYPE INTERMEDIATE FILAMENT-ASSOCIATED COILED-COIL PROTEIN"/>
    <property type="match status" value="1"/>
</dbReference>
<accession>A0A328KNW9</accession>
<dbReference type="GO" id="GO:0016798">
    <property type="term" value="F:hydrolase activity, acting on glycosyl bonds"/>
    <property type="evidence" value="ECO:0007669"/>
    <property type="project" value="InterPro"/>
</dbReference>
<comment type="caution">
    <text evidence="4">The sequence shown here is derived from an EMBL/GenBank/DDBJ whole genome shotgun (WGS) entry which is preliminary data.</text>
</comment>
<protein>
    <recommendedName>
        <fullName evidence="3">CBM-cenC domain-containing protein</fullName>
    </recommendedName>
</protein>
<feature type="coiled-coil region" evidence="2">
    <location>
        <begin position="224"/>
        <end position="320"/>
    </location>
</feature>
<dbReference type="Proteomes" id="UP000249099">
    <property type="component" value="Unassembled WGS sequence"/>
</dbReference>
<dbReference type="EMBL" id="NAQV01000023">
    <property type="protein sequence ID" value="RAN62439.1"/>
    <property type="molecule type" value="Genomic_DNA"/>
</dbReference>
<evidence type="ECO:0000256" key="1">
    <source>
        <dbReference type="ARBA" id="ARBA00022801"/>
    </source>
</evidence>
<dbReference type="InterPro" id="IPR008979">
    <property type="entry name" value="Galactose-bd-like_sf"/>
</dbReference>
<dbReference type="SUPFAM" id="SSF49785">
    <property type="entry name" value="Galactose-binding domain-like"/>
    <property type="match status" value="1"/>
</dbReference>
<organism evidence="4 5">
    <name type="scientific">Dolosigranulum pigrum</name>
    <dbReference type="NCBI Taxonomy" id="29394"/>
    <lineage>
        <taxon>Bacteria</taxon>
        <taxon>Bacillati</taxon>
        <taxon>Bacillota</taxon>
        <taxon>Bacilli</taxon>
        <taxon>Lactobacillales</taxon>
        <taxon>Carnobacteriaceae</taxon>
        <taxon>Dolosigranulum</taxon>
    </lineage>
</organism>
<dbReference type="Pfam" id="PF02018">
    <property type="entry name" value="CBM_4_9"/>
    <property type="match status" value="1"/>
</dbReference>
<feature type="coiled-coil region" evidence="2">
    <location>
        <begin position="1402"/>
        <end position="1429"/>
    </location>
</feature>
<keyword evidence="1" id="KW-0378">Hydrolase</keyword>
<dbReference type="Gene3D" id="2.60.120.260">
    <property type="entry name" value="Galactose-binding domain-like"/>
    <property type="match status" value="2"/>
</dbReference>
<sequence length="1524" mass="171877">MTDQSTEQQPVKRPIVKYLNGRNGTYEYATVIDIGDLNNLKTSSKEDVVKAINSLIDGNFSLSGKALGQIQDMQNKLQQAGMGGQNHFSMSLVNNLGWTAANILREAESHKGYSLKVEPGEKWTIYRLGNTNNRWRFYWLNQKPVDGAPVLDVAFSEDSQKPNTPNVVEVPDGVSWGFLYLSNRKSDKIPPIMINKGDEPHGWTPSSEDHNDGLGLTTEIEMVIDENKKRIEELRSKLDERTLNLEKEYQEKLKELSDKYTREMADLETSVDNAKATIEDTKANLARVKQELGEADTLNYKKLEQKVDEVNNTITQKIEERDFDNLEATIRDHTTKISQNAKDIELRATKQSLDHTTGRVLAVENKVNVNSEGIAASLRKDELRENLQPLGIYPENLLRNTRHWDNWEQGTPTKVTVENDTYQHTSILRFDDNEGSVTGRVDGLEVGETYNLSVWAKSTNRETKLIARIGNTEYTLTHVESNNDRLSDSWGRYQFNFTAVDESTDIRFKPDQQRRWAKTRLAGAKVEWGTKFSGWREHLEDVTDRVSNLETTIKVETGKIATRVSEVEKVGTTATQNSTEITQLRNRIEASASRITELTETVSGAKEDVKTELREEFAKLTIKPDQITSIVKEAISNNQINLDFSLDGRNYVRNSDFFLTTGSNNTLMHWTGVDRLWEVVDVNDKKKGVKSTRSGLSANQEAAMYSNYFPIETGDKVTIGFDVITENTDSEVLARLELYNDNNVRQHFENLTIESMSGKYHARQRSRLHKQIKIERKDSTKARLVLLLTRNGTITFTDISVQKGDITSYGWQNAPEDSRDIQAIMETVIDQNKRDIALKANSTTVDTLTSSLEESKSEIRVNSEDITNAVTRISNTEKKLEEKAAEITVNAKAITQKVWQTDIDKTVRDKINELDIDDRNLLEGTSGDWGERLTQTGSNNLNIKEASFSDLGLKDGDKFTVSMKWKNLSRIPLTVKVEQFRGRAVSSTDSVARSQYDTEFSEVLTSTVDANKYDRVRIMIVGGNGTKTVQVKELKLQRGDKATGWFPNAKDIQGKIDKVSSEWKIEAGKITGTVQELSGDVSEYIQKADKVTQTLTNLQGDVNTTQNTVNRMTQTLYNEETGLVTRVEAMPGKWEIAVNDLDSRLSGNEIVSRINVEGNTAKIQAKNIEMTGAVSISHLDKNARDIIAGKVDSSEIGDKIDRASEKVKQSISNNIVSQIKKVNNMGKNLWVGSRRHLEQGEYVDDNNHEGFYHFKDKVLTYSLQVNSGEKYTLRYDAYNRDAENERQVSIFAYLGREDVDASIQKLSPGEVNTFIKTYTFDSSGRAAFYIIPDSTSGIAFRSLMIVKGEHISDEWEPAPEDIIEDMNDNISAKTTEVEYALLERMNSIRDGLITDGTFDTFRDQYNSMLQKASNERKAVEKQVGRIDRENAVLRVNVEKYGAFFEGINRYVAIQDGLFIGSNAGSTGINITDDRIDFMDGGQSVAEITSQQMKINRGIFVQMLTIGEHVIKKDRKGATSISWIG</sequence>
<reference evidence="4 5" key="1">
    <citation type="submission" date="2017-03" db="EMBL/GenBank/DDBJ databases">
        <title>wgs assembly of Dolosigranulum pigrum KPL CDC strains.</title>
        <authorList>
            <person name="Brugger S.D."/>
            <person name="Pettigrew M."/>
            <person name="Kong Y."/>
            <person name="Lemon K.P."/>
        </authorList>
    </citation>
    <scope>NUCLEOTIDE SEQUENCE [LARGE SCALE GENOMIC DNA]</scope>
    <source>
        <strain evidence="4 5">KPL1931_CDC4294-98</strain>
    </source>
</reference>
<keyword evidence="2" id="KW-0175">Coiled coil</keyword>
<dbReference type="RefSeq" id="WP_112790387.1">
    <property type="nucleotide sequence ID" value="NZ_NAQV01000023.1"/>
</dbReference>
<feature type="coiled-coil region" evidence="2">
    <location>
        <begin position="866"/>
        <end position="897"/>
    </location>
</feature>
<evidence type="ECO:0000256" key="2">
    <source>
        <dbReference type="SAM" id="Coils"/>
    </source>
</evidence>
<dbReference type="InterPro" id="IPR003305">
    <property type="entry name" value="CenC_carb-bd"/>
</dbReference>
<dbReference type="Gene3D" id="1.20.5.340">
    <property type="match status" value="1"/>
</dbReference>
<dbReference type="PANTHER" id="PTHR34707:SF1">
    <property type="entry name" value="VIMENTIN-TYPE INTERMEDIATE FILAMENT-ASSOCIATED COILED-COIL PROTEIN"/>
    <property type="match status" value="1"/>
</dbReference>